<keyword evidence="3" id="KW-1185">Reference proteome</keyword>
<evidence type="ECO:0000313" key="3">
    <source>
        <dbReference type="Proteomes" id="UP000747542"/>
    </source>
</evidence>
<protein>
    <submittedName>
        <fullName evidence="2">tRNA-dihydrouridine(16/17) synthase [NAD(P)(+)]-like</fullName>
    </submittedName>
</protein>
<reference evidence="2" key="1">
    <citation type="journal article" date="2021" name="Sci. Adv.">
        <title>The American lobster genome reveals insights on longevity, neural, and immune adaptations.</title>
        <authorList>
            <person name="Polinski J.M."/>
            <person name="Zimin A.V."/>
            <person name="Clark K.F."/>
            <person name="Kohn A.B."/>
            <person name="Sadowski N."/>
            <person name="Timp W."/>
            <person name="Ptitsyn A."/>
            <person name="Khanna P."/>
            <person name="Romanova D.Y."/>
            <person name="Williams P."/>
            <person name="Greenwood S.J."/>
            <person name="Moroz L.L."/>
            <person name="Walt D.R."/>
            <person name="Bodnar A.G."/>
        </authorList>
    </citation>
    <scope>NUCLEOTIDE SEQUENCE</scope>
    <source>
        <strain evidence="2">GMGI-L3</strain>
    </source>
</reference>
<name>A0A8J5JZQ2_HOMAM</name>
<sequence length="215" mass="24639">MSGGRCVHGLCRACCRVKCYNEGLDCPGHRILVKTKREKAAIYYAQQEKLKQEEQQGKEGEEGQVKEQSEVDKVQPELEVSKEEVTPVQAATYPQTLKHSVKTNGEEDEKNKANDDEGNIIEENSNGCSSFYMGHRRRYRAQRKWKQQKENERTRTRTEITSISHVWSSGGEKCSGKRVLVENWAEFRGVPEEISQLSTSLSCRDDDAIELRLER</sequence>
<accession>A0A8J5JZQ2</accession>
<evidence type="ECO:0000313" key="2">
    <source>
        <dbReference type="EMBL" id="KAG7166977.1"/>
    </source>
</evidence>
<dbReference type="EMBL" id="JAHLQT010021845">
    <property type="protein sequence ID" value="KAG7166977.1"/>
    <property type="molecule type" value="Genomic_DNA"/>
</dbReference>
<proteinExistence type="predicted"/>
<dbReference type="Proteomes" id="UP000747542">
    <property type="component" value="Unassembled WGS sequence"/>
</dbReference>
<feature type="compositionally biased region" description="Basic and acidic residues" evidence="1">
    <location>
        <begin position="49"/>
        <end position="85"/>
    </location>
</feature>
<comment type="caution">
    <text evidence="2">The sequence shown here is derived from an EMBL/GenBank/DDBJ whole genome shotgun (WGS) entry which is preliminary data.</text>
</comment>
<feature type="region of interest" description="Disordered" evidence="1">
    <location>
        <begin position="49"/>
        <end position="128"/>
    </location>
</feature>
<organism evidence="2 3">
    <name type="scientific">Homarus americanus</name>
    <name type="common">American lobster</name>
    <dbReference type="NCBI Taxonomy" id="6706"/>
    <lineage>
        <taxon>Eukaryota</taxon>
        <taxon>Metazoa</taxon>
        <taxon>Ecdysozoa</taxon>
        <taxon>Arthropoda</taxon>
        <taxon>Crustacea</taxon>
        <taxon>Multicrustacea</taxon>
        <taxon>Malacostraca</taxon>
        <taxon>Eumalacostraca</taxon>
        <taxon>Eucarida</taxon>
        <taxon>Decapoda</taxon>
        <taxon>Pleocyemata</taxon>
        <taxon>Astacidea</taxon>
        <taxon>Nephropoidea</taxon>
        <taxon>Nephropidae</taxon>
        <taxon>Homarus</taxon>
    </lineage>
</organism>
<dbReference type="AlphaFoldDB" id="A0A8J5JZQ2"/>
<evidence type="ECO:0000256" key="1">
    <source>
        <dbReference type="SAM" id="MobiDB-lite"/>
    </source>
</evidence>
<gene>
    <name evidence="2" type="primary">Dus1l-L</name>
    <name evidence="2" type="ORF">Hamer_G005279</name>
</gene>